<dbReference type="OrthoDB" id="5243387at2"/>
<dbReference type="GO" id="GO:0000976">
    <property type="term" value="F:transcription cis-regulatory region binding"/>
    <property type="evidence" value="ECO:0007669"/>
    <property type="project" value="TreeGrafter"/>
</dbReference>
<dbReference type="InterPro" id="IPR009057">
    <property type="entry name" value="Homeodomain-like_sf"/>
</dbReference>
<reference evidence="4 5" key="1">
    <citation type="submission" date="2018-10" db="EMBL/GenBank/DDBJ databases">
        <title>Isolation from cow dung.</title>
        <authorList>
            <person name="Ling L."/>
        </authorList>
    </citation>
    <scope>NUCLEOTIDE SEQUENCE [LARGE SCALE GENOMIC DNA]</scope>
    <source>
        <strain evidence="4 5">NEAU-LL90</strain>
    </source>
</reference>
<feature type="domain" description="HTH tetR-type" evidence="3">
    <location>
        <begin position="1"/>
        <end position="61"/>
    </location>
</feature>
<keyword evidence="5" id="KW-1185">Reference proteome</keyword>
<dbReference type="PANTHER" id="PTHR30055">
    <property type="entry name" value="HTH-TYPE TRANSCRIPTIONAL REGULATOR RUTR"/>
    <property type="match status" value="1"/>
</dbReference>
<keyword evidence="1 2" id="KW-0238">DNA-binding</keyword>
<dbReference type="InterPro" id="IPR001647">
    <property type="entry name" value="HTH_TetR"/>
</dbReference>
<comment type="caution">
    <text evidence="4">The sequence shown here is derived from an EMBL/GenBank/DDBJ whole genome shotgun (WGS) entry which is preliminary data.</text>
</comment>
<organism evidence="4 5">
    <name type="scientific">Nocardia stercoris</name>
    <dbReference type="NCBI Taxonomy" id="2483361"/>
    <lineage>
        <taxon>Bacteria</taxon>
        <taxon>Bacillati</taxon>
        <taxon>Actinomycetota</taxon>
        <taxon>Actinomycetes</taxon>
        <taxon>Mycobacteriales</taxon>
        <taxon>Nocardiaceae</taxon>
        <taxon>Nocardia</taxon>
    </lineage>
</organism>
<dbReference type="EMBL" id="RFFH01000002">
    <property type="protein sequence ID" value="RMI34320.1"/>
    <property type="molecule type" value="Genomic_DNA"/>
</dbReference>
<sequence>MGNREDLLEGARKAILERGIAKVTARDIAAQAGVSLAAIGYHFGSKDKLVNQAIMEATGSRIGDGLEAAIIESGQDHTLAESLAGTWQGMLDIAVDAHEELLLSLENGVQIAHNPEAQEFMSGATATAFADLAGSVQRAHPELPDDLALSIAKFYFLLFQGVAMQILLAPDTEFPDGAEIQRVLAALTGGDASR</sequence>
<dbReference type="RefSeq" id="WP_122187244.1">
    <property type="nucleotide sequence ID" value="NZ_RFFH01000002.1"/>
</dbReference>
<evidence type="ECO:0000256" key="1">
    <source>
        <dbReference type="ARBA" id="ARBA00023125"/>
    </source>
</evidence>
<dbReference type="Proteomes" id="UP000279275">
    <property type="component" value="Unassembled WGS sequence"/>
</dbReference>
<dbReference type="SUPFAM" id="SSF48498">
    <property type="entry name" value="Tetracyclin repressor-like, C-terminal domain"/>
    <property type="match status" value="1"/>
</dbReference>
<feature type="DNA-binding region" description="H-T-H motif" evidence="2">
    <location>
        <begin position="24"/>
        <end position="43"/>
    </location>
</feature>
<dbReference type="PROSITE" id="PS50977">
    <property type="entry name" value="HTH_TETR_2"/>
    <property type="match status" value="1"/>
</dbReference>
<dbReference type="PRINTS" id="PR00455">
    <property type="entry name" value="HTHTETR"/>
</dbReference>
<dbReference type="SUPFAM" id="SSF46689">
    <property type="entry name" value="Homeodomain-like"/>
    <property type="match status" value="1"/>
</dbReference>
<dbReference type="Gene3D" id="1.10.357.10">
    <property type="entry name" value="Tetracycline Repressor, domain 2"/>
    <property type="match status" value="1"/>
</dbReference>
<dbReference type="InterPro" id="IPR036271">
    <property type="entry name" value="Tet_transcr_reg_TetR-rel_C_sf"/>
</dbReference>
<dbReference type="InterPro" id="IPR050109">
    <property type="entry name" value="HTH-type_TetR-like_transc_reg"/>
</dbReference>
<evidence type="ECO:0000313" key="4">
    <source>
        <dbReference type="EMBL" id="RMI34320.1"/>
    </source>
</evidence>
<proteinExistence type="predicted"/>
<name>A0A3M2LC85_9NOCA</name>
<protein>
    <submittedName>
        <fullName evidence="4">TetR/AcrR family transcriptional regulator</fullName>
    </submittedName>
</protein>
<dbReference type="AlphaFoldDB" id="A0A3M2LC85"/>
<dbReference type="Pfam" id="PF00440">
    <property type="entry name" value="TetR_N"/>
    <property type="match status" value="1"/>
</dbReference>
<dbReference type="GO" id="GO:0003700">
    <property type="term" value="F:DNA-binding transcription factor activity"/>
    <property type="evidence" value="ECO:0007669"/>
    <property type="project" value="TreeGrafter"/>
</dbReference>
<evidence type="ECO:0000259" key="3">
    <source>
        <dbReference type="PROSITE" id="PS50977"/>
    </source>
</evidence>
<dbReference type="PANTHER" id="PTHR30055:SF219">
    <property type="entry name" value="TRANSCRIPTIONAL REGULATORY PROTEIN"/>
    <property type="match status" value="1"/>
</dbReference>
<evidence type="ECO:0000256" key="2">
    <source>
        <dbReference type="PROSITE-ProRule" id="PRU00335"/>
    </source>
</evidence>
<gene>
    <name evidence="4" type="ORF">EBN03_07985</name>
</gene>
<evidence type="ECO:0000313" key="5">
    <source>
        <dbReference type="Proteomes" id="UP000279275"/>
    </source>
</evidence>
<accession>A0A3M2LC85</accession>